<comment type="catalytic activity">
    <reaction evidence="3">
        <text>5-methylaminomethyl-2-thiouridine(34) in tRNA + selenophosphate + (2E)-geranyl diphosphate + H2O + H(+) = 5-methylaminomethyl-2-selenouridine(34) in tRNA + (2E)-thiogeraniol + phosphate + diphosphate</text>
        <dbReference type="Rhea" id="RHEA:42716"/>
        <dbReference type="Rhea" id="RHEA-COMP:10195"/>
        <dbReference type="Rhea" id="RHEA-COMP:10196"/>
        <dbReference type="ChEBI" id="CHEBI:15377"/>
        <dbReference type="ChEBI" id="CHEBI:15378"/>
        <dbReference type="ChEBI" id="CHEBI:16144"/>
        <dbReference type="ChEBI" id="CHEBI:33019"/>
        <dbReference type="ChEBI" id="CHEBI:43474"/>
        <dbReference type="ChEBI" id="CHEBI:58057"/>
        <dbReference type="ChEBI" id="CHEBI:74455"/>
        <dbReference type="ChEBI" id="CHEBI:82743"/>
        <dbReference type="ChEBI" id="CHEBI:143703"/>
        <dbReference type="EC" id="2.9.1.3"/>
    </reaction>
    <physiologicalReaction direction="left-to-right" evidence="3">
        <dbReference type="Rhea" id="RHEA:42717"/>
    </physiologicalReaction>
</comment>
<feature type="domain" description="Rhodanese" evidence="9">
    <location>
        <begin position="13"/>
        <end position="136"/>
    </location>
</feature>
<accession>A0A1Q9H438</accession>
<evidence type="ECO:0000256" key="7">
    <source>
        <dbReference type="ARBA" id="ARBA00073823"/>
    </source>
</evidence>
<evidence type="ECO:0000256" key="3">
    <source>
        <dbReference type="ARBA" id="ARBA00050862"/>
    </source>
</evidence>
<dbReference type="PROSITE" id="PS50206">
    <property type="entry name" value="RHODANESE_3"/>
    <property type="match status" value="1"/>
</dbReference>
<dbReference type="EMBL" id="CP061854">
    <property type="protein sequence ID" value="QOD57264.1"/>
    <property type="molecule type" value="Genomic_DNA"/>
</dbReference>
<dbReference type="Proteomes" id="UP000218676">
    <property type="component" value="Chromosome 1"/>
</dbReference>
<evidence type="ECO:0000256" key="2">
    <source>
        <dbReference type="ARBA" id="ARBA00023266"/>
    </source>
</evidence>
<reference evidence="10" key="1">
    <citation type="journal article" date="2017" name="Genome Announc.">
        <title>Whole-Genome Sequence of Photobacterium damselae subsp. piscicida Strain 91-197, Isolated from Hybrid Striped Bass (Morone sp.) in the United States.</title>
        <authorList>
            <person name="Teru Y."/>
            <person name="Hikima J."/>
            <person name="Kono T."/>
            <person name="Sakai M."/>
            <person name="Takano T."/>
            <person name="Hawke J.P."/>
            <person name="Takeyama H."/>
            <person name="Aoki T."/>
        </authorList>
    </citation>
    <scope>NUCLEOTIDE SEQUENCE</scope>
    <source>
        <strain evidence="10">91-197</strain>
    </source>
</reference>
<dbReference type="InterPro" id="IPR058840">
    <property type="entry name" value="AAA_SelU"/>
</dbReference>
<evidence type="ECO:0000256" key="5">
    <source>
        <dbReference type="ARBA" id="ARBA00060843"/>
    </source>
</evidence>
<proteinExistence type="inferred from homology"/>
<comment type="catalytic activity">
    <reaction evidence="8">
        <text>5-methylaminomethyl-2-thiouridine(34) in tRNA + (2E)-geranyl diphosphate = 5-methylaminomethyl-S-(2E)-geranyl-thiouridine(34) in tRNA + diphosphate</text>
        <dbReference type="Rhea" id="RHEA:14085"/>
        <dbReference type="Rhea" id="RHEA-COMP:10195"/>
        <dbReference type="Rhea" id="RHEA-COMP:14654"/>
        <dbReference type="ChEBI" id="CHEBI:33019"/>
        <dbReference type="ChEBI" id="CHEBI:58057"/>
        <dbReference type="ChEBI" id="CHEBI:74455"/>
        <dbReference type="ChEBI" id="CHEBI:140632"/>
    </reaction>
</comment>
<dbReference type="InterPro" id="IPR017582">
    <property type="entry name" value="SelU"/>
</dbReference>
<dbReference type="EMBL" id="AP018045">
    <property type="protein sequence ID" value="BAX53729.1"/>
    <property type="molecule type" value="Genomic_DNA"/>
</dbReference>
<evidence type="ECO:0000259" key="9">
    <source>
        <dbReference type="PROSITE" id="PS50206"/>
    </source>
</evidence>
<evidence type="ECO:0000256" key="1">
    <source>
        <dbReference type="ARBA" id="ARBA00022679"/>
    </source>
</evidence>
<evidence type="ECO:0000313" key="10">
    <source>
        <dbReference type="EMBL" id="BAX53729.1"/>
    </source>
</evidence>
<dbReference type="GO" id="GO:0002098">
    <property type="term" value="P:tRNA wobble uridine modification"/>
    <property type="evidence" value="ECO:0007669"/>
    <property type="project" value="UniProtKB-UniRule"/>
</dbReference>
<dbReference type="SUPFAM" id="SSF52821">
    <property type="entry name" value="Rhodanese/Cell cycle control phosphatase"/>
    <property type="match status" value="1"/>
</dbReference>
<dbReference type="PANTHER" id="PTHR30401">
    <property type="entry name" value="TRNA 2-SELENOURIDINE SYNTHASE"/>
    <property type="match status" value="1"/>
</dbReference>
<keyword evidence="1 8" id="KW-0808">Transferase</keyword>
<dbReference type="InterPro" id="IPR036873">
    <property type="entry name" value="Rhodanese-like_dom_sf"/>
</dbReference>
<dbReference type="Proteomes" id="UP000516656">
    <property type="component" value="Chromosome 1"/>
</dbReference>
<dbReference type="RefSeq" id="WP_044175011.1">
    <property type="nucleotide sequence ID" value="NZ_AP018045.1"/>
</dbReference>
<name>A0A1Q9H438_PHODP</name>
<evidence type="ECO:0000313" key="11">
    <source>
        <dbReference type="EMBL" id="QOD57264.1"/>
    </source>
</evidence>
<dbReference type="SMART" id="SM00450">
    <property type="entry name" value="RHOD"/>
    <property type="match status" value="1"/>
</dbReference>
<dbReference type="Pfam" id="PF26341">
    <property type="entry name" value="AAA_SelU"/>
    <property type="match status" value="1"/>
</dbReference>
<protein>
    <recommendedName>
        <fullName evidence="7 8">tRNA 2-selenouridine synthase</fullName>
        <ecNumber evidence="6 8">2.9.1.3</ecNumber>
    </recommendedName>
</protein>
<keyword evidence="2 8" id="KW-0711">Selenium</keyword>
<dbReference type="GO" id="GO:0043828">
    <property type="term" value="F:tRNA 2-selenouridine synthase activity"/>
    <property type="evidence" value="ECO:0007669"/>
    <property type="project" value="UniProtKB-EC"/>
</dbReference>
<dbReference type="InterPro" id="IPR001763">
    <property type="entry name" value="Rhodanese-like_dom"/>
</dbReference>
<dbReference type="GO" id="GO:0016765">
    <property type="term" value="F:transferase activity, transferring alkyl or aryl (other than methyl) groups"/>
    <property type="evidence" value="ECO:0007669"/>
    <property type="project" value="UniProtKB-UniRule"/>
</dbReference>
<organism evidence="11 13">
    <name type="scientific">Photobacterium damsela subsp. piscicida</name>
    <name type="common">Pasteurella piscicida</name>
    <dbReference type="NCBI Taxonomy" id="38294"/>
    <lineage>
        <taxon>Bacteria</taxon>
        <taxon>Pseudomonadati</taxon>
        <taxon>Pseudomonadota</taxon>
        <taxon>Gammaproteobacteria</taxon>
        <taxon>Vibrionales</taxon>
        <taxon>Vibrionaceae</taxon>
        <taxon>Photobacterium</taxon>
    </lineage>
</organism>
<dbReference type="HAMAP" id="MF_01622">
    <property type="entry name" value="tRNA_sel_U_synth"/>
    <property type="match status" value="1"/>
</dbReference>
<evidence type="ECO:0000256" key="8">
    <source>
        <dbReference type="HAMAP-Rule" id="MF_01622"/>
    </source>
</evidence>
<dbReference type="CDD" id="cd01520">
    <property type="entry name" value="RHOD_YbbB"/>
    <property type="match status" value="1"/>
</dbReference>
<comment type="similarity">
    <text evidence="5 8">Belongs to the SelU family.</text>
</comment>
<dbReference type="AlphaFoldDB" id="A0A1Q9H438"/>
<gene>
    <name evidence="11" type="primary">mnmH</name>
    <name evidence="8" type="synonym">selU</name>
    <name evidence="11" type="ORF">IC627_04565</name>
    <name evidence="10" type="ORF">PDPUS_1_02355</name>
</gene>
<evidence type="ECO:0000313" key="12">
    <source>
        <dbReference type="Proteomes" id="UP000218676"/>
    </source>
</evidence>
<comment type="catalytic activity">
    <reaction evidence="8">
        <text>5-methylaminomethyl-2-(Se-phospho)selenouridine(34) in tRNA + H2O = 5-methylaminomethyl-2-selenouridine(34) in tRNA + phosphate</text>
        <dbReference type="Rhea" id="RHEA:60176"/>
        <dbReference type="Rhea" id="RHEA-COMP:10196"/>
        <dbReference type="Rhea" id="RHEA-COMP:15523"/>
        <dbReference type="ChEBI" id="CHEBI:15377"/>
        <dbReference type="ChEBI" id="CHEBI:43474"/>
        <dbReference type="ChEBI" id="CHEBI:82743"/>
        <dbReference type="ChEBI" id="CHEBI:143702"/>
    </reaction>
</comment>
<feature type="active site" description="S-selanylcysteine intermediate" evidence="8">
    <location>
        <position position="96"/>
    </location>
</feature>
<dbReference type="EC" id="2.9.1.3" evidence="6 8"/>
<comment type="function">
    <text evidence="4 8">Involved in the post-transcriptional modification of the uridine at the wobble position (U34) of tRNA(Lys), tRNA(Glu) and tRNA(Gln). Catalyzes the conversion of 2-thiouridine (S2U-RNA) to 2-selenouridine (Se2U-RNA). Acts in a two-step process involving geranylation of 2-thiouridine (S2U) to S-geranyl-2-thiouridine (geS2U) and subsequent selenation of the latter derivative to 2-selenouridine (Se2U) in the tRNA chain.</text>
</comment>
<dbReference type="Gene3D" id="3.40.250.10">
    <property type="entry name" value="Rhodanese-like domain"/>
    <property type="match status" value="1"/>
</dbReference>
<reference evidence="12" key="2">
    <citation type="submission" date="2017-05" db="EMBL/GenBank/DDBJ databases">
        <title>Whole genome sequence of fish pathogenic bacteria, Photobacterium damselae subsp. piscicida, strain 91-197, isolated from hybrid striped bass (Morone sp.) in USA.</title>
        <authorList>
            <person name="Teru Y."/>
            <person name="Hikima J."/>
            <person name="Kono T."/>
            <person name="Sakai M."/>
            <person name="Takano T."/>
            <person name="Hawke J.P."/>
            <person name="Takeyama H."/>
            <person name="Aoki T."/>
        </authorList>
    </citation>
    <scope>NUCLEOTIDE SEQUENCE [LARGE SCALE GENOMIC DNA]</scope>
    <source>
        <strain evidence="12">91-197</strain>
    </source>
</reference>
<dbReference type="NCBIfam" id="NF008751">
    <property type="entry name" value="PRK11784.1-3"/>
    <property type="match status" value="1"/>
</dbReference>
<dbReference type="NCBIfam" id="NF008750">
    <property type="entry name" value="PRK11784.1-2"/>
    <property type="match status" value="1"/>
</dbReference>
<evidence type="ECO:0000256" key="6">
    <source>
        <dbReference type="ARBA" id="ARBA00066463"/>
    </source>
</evidence>
<sequence>MSRPNCEDFRQLFVNDVPLMDMRAPIEFEQGAFPMSTNLPLMTNSEREAVGTCYKEQGQDAAIALGHELVCGDVKAQRVAQWKAFCEANPNGYLYCFRGGQRSQITQRWLKEAGIDYPYVVGGYKALRRFLIDTIDQVAEMPMLIVGGNTGSGKTIMVNELANGIDLEGAAHHRGSSFGRFATEQHTQIAFENNLAVQMLKKLDRGMTSFVYEDEGRHIGSVNLPVSLHEQMKQAKVAVVQDPMDVRLERLMDDYVVRMQRDFVALHGEEEGWFEFSEYLSHSMMGIHRRLGHERYEQLVEAQKQAVAQMRATGSVDGHYAWLQPLLEQYYDPMYTYQLEKKAERIVFRGDYQTVKEWLEAQAK</sequence>
<comment type="catalytic activity">
    <reaction evidence="8">
        <text>5-methylaminomethyl-S-(2E)-geranyl-thiouridine(34) in tRNA + selenophosphate + H(+) = 5-methylaminomethyl-2-(Se-phospho)selenouridine(34) in tRNA + (2E)-thiogeraniol</text>
        <dbReference type="Rhea" id="RHEA:60172"/>
        <dbReference type="Rhea" id="RHEA-COMP:14654"/>
        <dbReference type="Rhea" id="RHEA-COMP:15523"/>
        <dbReference type="ChEBI" id="CHEBI:15378"/>
        <dbReference type="ChEBI" id="CHEBI:16144"/>
        <dbReference type="ChEBI" id="CHEBI:140632"/>
        <dbReference type="ChEBI" id="CHEBI:143702"/>
        <dbReference type="ChEBI" id="CHEBI:143703"/>
    </reaction>
</comment>
<comment type="subunit">
    <text evidence="8">Monomer.</text>
</comment>
<evidence type="ECO:0000313" key="13">
    <source>
        <dbReference type="Proteomes" id="UP000516656"/>
    </source>
</evidence>
<reference evidence="11 13" key="3">
    <citation type="submission" date="2020-09" db="EMBL/GenBank/DDBJ databases">
        <title>Complete, closed and curated genome sequences of Photobacterium damselae subsp. piscicida isolates from Australia indicate localised evolution and additional plasmid-borne pathogenicity mechanisms.</title>
        <authorList>
            <person name="Baseggio L."/>
            <person name="Silayeva O."/>
            <person name="Buller N."/>
            <person name="Landos M."/>
            <person name="Engelstaedter J."/>
            <person name="Barnes A.C."/>
        </authorList>
    </citation>
    <scope>NUCLEOTIDE SEQUENCE [LARGE SCALE GENOMIC DNA]</scope>
    <source>
        <strain evidence="11 13">AS-16-0540-1</strain>
    </source>
</reference>
<dbReference type="FunFam" id="3.40.250.10:FF:000009">
    <property type="entry name" value="tRNA 2-selenouridine/geranyl-2-thiouridine synthase"/>
    <property type="match status" value="1"/>
</dbReference>
<dbReference type="NCBIfam" id="NF008749">
    <property type="entry name" value="PRK11784.1-1"/>
    <property type="match status" value="1"/>
</dbReference>
<dbReference type="NCBIfam" id="TIGR03167">
    <property type="entry name" value="tRNA_sel_U_synt"/>
    <property type="match status" value="1"/>
</dbReference>
<evidence type="ECO:0000256" key="4">
    <source>
        <dbReference type="ARBA" id="ARBA00055294"/>
    </source>
</evidence>
<dbReference type="PANTHER" id="PTHR30401:SF0">
    <property type="entry name" value="TRNA 2-SELENOURIDINE SYNTHASE"/>
    <property type="match status" value="1"/>
</dbReference>